<feature type="compositionally biased region" description="Basic and acidic residues" evidence="1">
    <location>
        <begin position="114"/>
        <end position="125"/>
    </location>
</feature>
<keyword evidence="2" id="KW-0472">Membrane</keyword>
<evidence type="ECO:0000313" key="4">
    <source>
        <dbReference type="Proteomes" id="UP000812270"/>
    </source>
</evidence>
<keyword evidence="2" id="KW-0812">Transmembrane</keyword>
<organism evidence="3 4">
    <name type="scientific">Pinibacter aurantiacus</name>
    <dbReference type="NCBI Taxonomy" id="2851599"/>
    <lineage>
        <taxon>Bacteria</taxon>
        <taxon>Pseudomonadati</taxon>
        <taxon>Bacteroidota</taxon>
        <taxon>Chitinophagia</taxon>
        <taxon>Chitinophagales</taxon>
        <taxon>Chitinophagaceae</taxon>
        <taxon>Pinibacter</taxon>
    </lineage>
</organism>
<feature type="compositionally biased region" description="Pro residues" evidence="1">
    <location>
        <begin position="134"/>
        <end position="146"/>
    </location>
</feature>
<dbReference type="EMBL" id="JAHSPG010000012">
    <property type="protein sequence ID" value="MBV4358469.1"/>
    <property type="molecule type" value="Genomic_DNA"/>
</dbReference>
<protein>
    <recommendedName>
        <fullName evidence="5">Energy transducer TonB</fullName>
    </recommendedName>
</protein>
<feature type="compositionally biased region" description="Acidic residues" evidence="1">
    <location>
        <begin position="94"/>
        <end position="103"/>
    </location>
</feature>
<proteinExistence type="predicted"/>
<feature type="transmembrane region" description="Helical" evidence="2">
    <location>
        <begin position="12"/>
        <end position="36"/>
    </location>
</feature>
<feature type="region of interest" description="Disordered" evidence="1">
    <location>
        <begin position="47"/>
        <end position="208"/>
    </location>
</feature>
<dbReference type="AlphaFoldDB" id="A0A9E2SC91"/>
<evidence type="ECO:0008006" key="5">
    <source>
        <dbReference type="Google" id="ProtNLM"/>
    </source>
</evidence>
<reference evidence="3" key="1">
    <citation type="submission" date="2021-06" db="EMBL/GenBank/DDBJ databases">
        <authorList>
            <person name="Huq M.A."/>
        </authorList>
    </citation>
    <scope>NUCLEOTIDE SEQUENCE</scope>
    <source>
        <strain evidence="3">MAH-26</strain>
    </source>
</reference>
<dbReference type="Proteomes" id="UP000812270">
    <property type="component" value="Unassembled WGS sequence"/>
</dbReference>
<name>A0A9E2SC91_9BACT</name>
<sequence length="292" mass="30467">MMTENFEQQKNIKAGSYTALVIALLLIAFITIKWTLPVTAPPVSEDGIEVNLGNSDTGFGDDQPMSPESPAPAEKTSYTPPKASVAEEAVKEVETDDKADEDAPVIKKPVVAKPEAKKIPEKEAAPKAIAKPTTPVPNPTPAPPKPKAVMHGATGTGKGGNEADDYKKGGNQGIAGGTGDQGKPGGNPNSDSYTGNGGHGTSGVSITKGLEGRRITKWPSFEDDFNENAKVAVNIRVDASGAITSAVYEPKGSTTANATLKAIAIRKALQMKLSSGDDEQIGTIIFNFKLKN</sequence>
<dbReference type="RefSeq" id="WP_217792157.1">
    <property type="nucleotide sequence ID" value="NZ_JAHSPG010000012.1"/>
</dbReference>
<evidence type="ECO:0000256" key="1">
    <source>
        <dbReference type="SAM" id="MobiDB-lite"/>
    </source>
</evidence>
<keyword evidence="2" id="KW-1133">Transmembrane helix</keyword>
<keyword evidence="4" id="KW-1185">Reference proteome</keyword>
<evidence type="ECO:0000313" key="3">
    <source>
        <dbReference type="EMBL" id="MBV4358469.1"/>
    </source>
</evidence>
<accession>A0A9E2SC91</accession>
<comment type="caution">
    <text evidence="3">The sequence shown here is derived from an EMBL/GenBank/DDBJ whole genome shotgun (WGS) entry which is preliminary data.</text>
</comment>
<feature type="compositionally biased region" description="Gly residues" evidence="1">
    <location>
        <begin position="170"/>
        <end position="185"/>
    </location>
</feature>
<gene>
    <name evidence="3" type="ORF">KTO63_14995</name>
</gene>
<evidence type="ECO:0000256" key="2">
    <source>
        <dbReference type="SAM" id="Phobius"/>
    </source>
</evidence>